<evidence type="ECO:0000256" key="8">
    <source>
        <dbReference type="ARBA" id="ARBA00022670"/>
    </source>
</evidence>
<dbReference type="Gene3D" id="3.50.30.30">
    <property type="match status" value="1"/>
</dbReference>
<keyword evidence="8" id="KW-0645">Protease</keyword>
<evidence type="ECO:0000256" key="10">
    <source>
        <dbReference type="ARBA" id="ARBA00022729"/>
    </source>
</evidence>
<evidence type="ECO:0000259" key="22">
    <source>
        <dbReference type="Pfam" id="PF04389"/>
    </source>
</evidence>
<evidence type="ECO:0000256" key="7">
    <source>
        <dbReference type="ARBA" id="ARBA00022645"/>
    </source>
</evidence>
<keyword evidence="11" id="KW-0378">Hydrolase</keyword>
<gene>
    <name evidence="23" type="ORF">GCM10007320_14760</name>
</gene>
<keyword evidence="13" id="KW-0862">Zinc</keyword>
<evidence type="ECO:0000256" key="6">
    <source>
        <dbReference type="ARBA" id="ARBA00022525"/>
    </source>
</evidence>
<reference evidence="24" key="1">
    <citation type="journal article" date="2019" name="Int. J. Syst. Evol. Microbiol.">
        <title>The Global Catalogue of Microorganisms (GCM) 10K type strain sequencing project: providing services to taxonomists for standard genome sequencing and annotation.</title>
        <authorList>
            <consortium name="The Broad Institute Genomics Platform"/>
            <consortium name="The Broad Institute Genome Sequencing Center for Infectious Disease"/>
            <person name="Wu L."/>
            <person name="Ma J."/>
        </authorList>
    </citation>
    <scope>NUCLEOTIDE SEQUENCE [LARGE SCALE GENOMIC DNA]</scope>
    <source>
        <strain evidence="24">KCTC 23314</strain>
    </source>
</reference>
<organism evidence="23 24">
    <name type="scientific">Pseudorhodoferax aquiterrae</name>
    <dbReference type="NCBI Taxonomy" id="747304"/>
    <lineage>
        <taxon>Bacteria</taxon>
        <taxon>Pseudomonadati</taxon>
        <taxon>Pseudomonadota</taxon>
        <taxon>Betaproteobacteria</taxon>
        <taxon>Burkholderiales</taxon>
        <taxon>Comamonadaceae</taxon>
    </lineage>
</organism>
<sequence length="432" mass="44384">MTPELLAAGNQPAGWLDAAAADAALLPDFARLCAFGGRLAGSGGDEAALAWALERLAPLGGQVRRVQVPYAGWRAERAELLLPGASTPLACRALLRSASTPPEGLVAEVLDLGQGRAQDFAAAGARLRGRIALVRHEYPFSAAHLHRRRKYDMAMAQGAAAFLIANPLPDHGLLSGSSGRPPGGAGIPAAYIDHAAASRLASLPAGQSVRLTVLGHEQPGAQAGVAVWDLAGERAERIVISAHIDGHDLGCSALDNATGVAVALAAARALAPRIGRGSNSLRLCLFSAEEWALAGSAEYLRGLPADERATLKLNLNLDTVAGDDRLTALTSGFAGLAPLVEAAGRLAGVPVGVHLPLMPNSDHANFAAAGVPALRLLAGFERPASRVRHILSAHDRPEVVRPDELRQAVRVTCAMAALGLAADAPALGALAA</sequence>
<keyword evidence="7" id="KW-0121">Carboxypeptidase</keyword>
<keyword evidence="17" id="KW-0325">Glycoprotein</keyword>
<keyword evidence="24" id="KW-1185">Reference proteome</keyword>
<evidence type="ECO:0000256" key="4">
    <source>
        <dbReference type="ARBA" id="ARBA00004613"/>
    </source>
</evidence>
<dbReference type="Gene3D" id="3.40.630.10">
    <property type="entry name" value="Zn peptidases"/>
    <property type="match status" value="1"/>
</dbReference>
<name>A0ABQ3FZP7_9BURK</name>
<dbReference type="RefSeq" id="WP_189686302.1">
    <property type="nucleotide sequence ID" value="NZ_BMYK01000003.1"/>
</dbReference>
<accession>A0ABQ3FZP7</accession>
<dbReference type="SUPFAM" id="SSF52025">
    <property type="entry name" value="PA domain"/>
    <property type="match status" value="1"/>
</dbReference>
<dbReference type="InterPro" id="IPR039866">
    <property type="entry name" value="CPQ"/>
</dbReference>
<dbReference type="Pfam" id="PF02225">
    <property type="entry name" value="PA"/>
    <property type="match status" value="1"/>
</dbReference>
<keyword evidence="10" id="KW-0732">Signal</keyword>
<evidence type="ECO:0000313" key="23">
    <source>
        <dbReference type="EMBL" id="GHC75996.1"/>
    </source>
</evidence>
<keyword evidence="16" id="KW-0865">Zymogen</keyword>
<dbReference type="EMBL" id="BMYK01000003">
    <property type="protein sequence ID" value="GHC75996.1"/>
    <property type="molecule type" value="Genomic_DNA"/>
</dbReference>
<evidence type="ECO:0000256" key="14">
    <source>
        <dbReference type="ARBA" id="ARBA00023034"/>
    </source>
</evidence>
<comment type="subcellular location">
    <subcellularLocation>
        <location evidence="1">Endoplasmic reticulum</location>
    </subcellularLocation>
    <subcellularLocation>
        <location evidence="3">Golgi apparatus</location>
    </subcellularLocation>
    <subcellularLocation>
        <location evidence="2">Lysosome</location>
    </subcellularLocation>
    <subcellularLocation>
        <location evidence="4">Secreted</location>
    </subcellularLocation>
</comment>
<dbReference type="SUPFAM" id="SSF53187">
    <property type="entry name" value="Zn-dependent exopeptidases"/>
    <property type="match status" value="1"/>
</dbReference>
<keyword evidence="6" id="KW-0964">Secreted</keyword>
<dbReference type="InterPro" id="IPR046450">
    <property type="entry name" value="PA_dom_sf"/>
</dbReference>
<evidence type="ECO:0000256" key="17">
    <source>
        <dbReference type="ARBA" id="ARBA00023180"/>
    </source>
</evidence>
<evidence type="ECO:0000256" key="9">
    <source>
        <dbReference type="ARBA" id="ARBA00022723"/>
    </source>
</evidence>
<dbReference type="InterPro" id="IPR007484">
    <property type="entry name" value="Peptidase_M28"/>
</dbReference>
<dbReference type="InterPro" id="IPR003137">
    <property type="entry name" value="PA_domain"/>
</dbReference>
<evidence type="ECO:0000256" key="13">
    <source>
        <dbReference type="ARBA" id="ARBA00022833"/>
    </source>
</evidence>
<evidence type="ECO:0000256" key="1">
    <source>
        <dbReference type="ARBA" id="ARBA00004240"/>
    </source>
</evidence>
<protein>
    <recommendedName>
        <fullName evidence="5">Carboxypeptidase Q</fullName>
    </recommendedName>
    <alternativeName>
        <fullName evidence="20">Plasma glutamate carboxypeptidase</fullName>
    </alternativeName>
</protein>
<feature type="domain" description="Peptidase M28" evidence="22">
    <location>
        <begin position="230"/>
        <end position="411"/>
    </location>
</feature>
<evidence type="ECO:0000259" key="21">
    <source>
        <dbReference type="Pfam" id="PF02225"/>
    </source>
</evidence>
<proteinExistence type="predicted"/>
<dbReference type="PANTHER" id="PTHR12053:SF3">
    <property type="entry name" value="CARBOXYPEPTIDASE Q"/>
    <property type="match status" value="1"/>
</dbReference>
<evidence type="ECO:0000256" key="18">
    <source>
        <dbReference type="ARBA" id="ARBA00023228"/>
    </source>
</evidence>
<dbReference type="Pfam" id="PF04389">
    <property type="entry name" value="Peptidase_M28"/>
    <property type="match status" value="1"/>
</dbReference>
<dbReference type="Proteomes" id="UP000626210">
    <property type="component" value="Unassembled WGS sequence"/>
</dbReference>
<keyword evidence="14" id="KW-0333">Golgi apparatus</keyword>
<evidence type="ECO:0000256" key="16">
    <source>
        <dbReference type="ARBA" id="ARBA00023145"/>
    </source>
</evidence>
<dbReference type="PANTHER" id="PTHR12053">
    <property type="entry name" value="PROTEASE FAMILY M28 PLASMA GLUTAMATE CARBOXYPEPTIDASE-RELATED"/>
    <property type="match status" value="1"/>
</dbReference>
<evidence type="ECO:0000256" key="19">
    <source>
        <dbReference type="ARBA" id="ARBA00025833"/>
    </source>
</evidence>
<evidence type="ECO:0000256" key="3">
    <source>
        <dbReference type="ARBA" id="ARBA00004555"/>
    </source>
</evidence>
<keyword evidence="18" id="KW-0458">Lysosome</keyword>
<feature type="domain" description="PA" evidence="21">
    <location>
        <begin position="116"/>
        <end position="200"/>
    </location>
</feature>
<evidence type="ECO:0000256" key="11">
    <source>
        <dbReference type="ARBA" id="ARBA00022801"/>
    </source>
</evidence>
<evidence type="ECO:0000256" key="20">
    <source>
        <dbReference type="ARBA" id="ARBA00033328"/>
    </source>
</evidence>
<keyword evidence="9" id="KW-0479">Metal-binding</keyword>
<keyword evidence="12" id="KW-0256">Endoplasmic reticulum</keyword>
<keyword evidence="15" id="KW-0482">Metalloprotease</keyword>
<evidence type="ECO:0000313" key="24">
    <source>
        <dbReference type="Proteomes" id="UP000626210"/>
    </source>
</evidence>
<evidence type="ECO:0000256" key="12">
    <source>
        <dbReference type="ARBA" id="ARBA00022824"/>
    </source>
</evidence>
<evidence type="ECO:0000256" key="15">
    <source>
        <dbReference type="ARBA" id="ARBA00023049"/>
    </source>
</evidence>
<comment type="subunit">
    <text evidence="19">Homodimer. The monomeric form is inactive while the homodimer is active.</text>
</comment>
<comment type="caution">
    <text evidence="23">The sequence shown here is derived from an EMBL/GenBank/DDBJ whole genome shotgun (WGS) entry which is preliminary data.</text>
</comment>
<evidence type="ECO:0000256" key="2">
    <source>
        <dbReference type="ARBA" id="ARBA00004371"/>
    </source>
</evidence>
<evidence type="ECO:0000256" key="5">
    <source>
        <dbReference type="ARBA" id="ARBA00014116"/>
    </source>
</evidence>